<dbReference type="EMBL" id="CAMGYJ010000007">
    <property type="protein sequence ID" value="CAI0446433.1"/>
    <property type="molecule type" value="Genomic_DNA"/>
</dbReference>
<organism evidence="1 2">
    <name type="scientific">Linum tenue</name>
    <dbReference type="NCBI Taxonomy" id="586396"/>
    <lineage>
        <taxon>Eukaryota</taxon>
        <taxon>Viridiplantae</taxon>
        <taxon>Streptophyta</taxon>
        <taxon>Embryophyta</taxon>
        <taxon>Tracheophyta</taxon>
        <taxon>Spermatophyta</taxon>
        <taxon>Magnoliopsida</taxon>
        <taxon>eudicotyledons</taxon>
        <taxon>Gunneridae</taxon>
        <taxon>Pentapetalae</taxon>
        <taxon>rosids</taxon>
        <taxon>fabids</taxon>
        <taxon>Malpighiales</taxon>
        <taxon>Linaceae</taxon>
        <taxon>Linum</taxon>
    </lineage>
</organism>
<protein>
    <submittedName>
        <fullName evidence="1">Uncharacterized protein</fullName>
    </submittedName>
</protein>
<gene>
    <name evidence="1" type="ORF">LITE_LOCUS29017</name>
</gene>
<reference evidence="1" key="1">
    <citation type="submission" date="2022-08" db="EMBL/GenBank/DDBJ databases">
        <authorList>
            <person name="Gutierrez-Valencia J."/>
        </authorList>
    </citation>
    <scope>NUCLEOTIDE SEQUENCE</scope>
</reference>
<evidence type="ECO:0000313" key="1">
    <source>
        <dbReference type="EMBL" id="CAI0446433.1"/>
    </source>
</evidence>
<dbReference type="Proteomes" id="UP001154282">
    <property type="component" value="Unassembled WGS sequence"/>
</dbReference>
<proteinExistence type="predicted"/>
<name>A0AAV0MK00_9ROSI</name>
<sequence>MCFSCHVNLARFAVEKYGGSANTALSSSDTVVSSLLAQAMVNVAKWVWLRGFFPVGARTEGDEEVGDLEFAAVAVRRQRRWTSSNPFFHLKFAQRQRRWASSNPFFPLEFAAAAKEVGGVKSLLPPRVPATT</sequence>
<accession>A0AAV0MK00</accession>
<evidence type="ECO:0000313" key="2">
    <source>
        <dbReference type="Proteomes" id="UP001154282"/>
    </source>
</evidence>
<keyword evidence="2" id="KW-1185">Reference proteome</keyword>
<feature type="non-terminal residue" evidence="1">
    <location>
        <position position="132"/>
    </location>
</feature>
<comment type="caution">
    <text evidence="1">The sequence shown here is derived from an EMBL/GenBank/DDBJ whole genome shotgun (WGS) entry which is preliminary data.</text>
</comment>
<dbReference type="AlphaFoldDB" id="A0AAV0MK00"/>